<evidence type="ECO:0000313" key="2">
    <source>
        <dbReference type="Proteomes" id="UP000279306"/>
    </source>
</evidence>
<protein>
    <submittedName>
        <fullName evidence="1">Uncharacterized protein</fullName>
    </submittedName>
</protein>
<dbReference type="AlphaFoldDB" id="A0A3S4VS42"/>
<reference evidence="1 2" key="1">
    <citation type="submission" date="2018-12" db="EMBL/GenBank/DDBJ databases">
        <authorList>
            <consortium name="Pathogen Informatics"/>
        </authorList>
    </citation>
    <scope>NUCLEOTIDE SEQUENCE [LARGE SCALE GENOMIC DNA]</scope>
    <source>
        <strain evidence="1 2">NCTC10437</strain>
    </source>
</reference>
<accession>A0A3S4VS42</accession>
<dbReference type="OrthoDB" id="4628755at2"/>
<name>A0A3S4VS42_MYCAU</name>
<dbReference type="RefSeq" id="WP_048632876.1">
    <property type="nucleotide sequence ID" value="NZ_CVQQ01000008.1"/>
</dbReference>
<sequence>MKRILLVVLTVALVAALGVTGYSRLYSPSTRPILNGAPLVLPYKLEKMSAAPLSSQPPPDERRYSAALRDAVSTIEPEFRIDAEESYIRRNGYDWVMLRKRASGYLDAFGFSQTTESRADVAGQTVDYLVWRPTWLHSVFDDRIVLAVALRDPRPDPATMVFGYFVLRPR</sequence>
<dbReference type="KEGG" id="mauu:NCTC10437_04500"/>
<keyword evidence="2" id="KW-1185">Reference proteome</keyword>
<evidence type="ECO:0000313" key="1">
    <source>
        <dbReference type="EMBL" id="VEG57489.1"/>
    </source>
</evidence>
<organism evidence="1 2">
    <name type="scientific">Mycolicibacterium aurum</name>
    <name type="common">Mycobacterium aurum</name>
    <dbReference type="NCBI Taxonomy" id="1791"/>
    <lineage>
        <taxon>Bacteria</taxon>
        <taxon>Bacillati</taxon>
        <taxon>Actinomycetota</taxon>
        <taxon>Actinomycetes</taxon>
        <taxon>Mycobacteriales</taxon>
        <taxon>Mycobacteriaceae</taxon>
        <taxon>Mycolicibacterium</taxon>
    </lineage>
</organism>
<dbReference type="STRING" id="1791.GCA_001049355_03014"/>
<dbReference type="Proteomes" id="UP000279306">
    <property type="component" value="Chromosome"/>
</dbReference>
<proteinExistence type="predicted"/>
<gene>
    <name evidence="1" type="ORF">NCTC10437_04500</name>
</gene>
<dbReference type="EMBL" id="LR134356">
    <property type="protein sequence ID" value="VEG57489.1"/>
    <property type="molecule type" value="Genomic_DNA"/>
</dbReference>